<gene>
    <name evidence="3" type="ORF">ENQ20_15225</name>
</gene>
<feature type="chain" id="PRO_5028421932" evidence="1">
    <location>
        <begin position="20"/>
        <end position="472"/>
    </location>
</feature>
<evidence type="ECO:0000256" key="1">
    <source>
        <dbReference type="SAM" id="SignalP"/>
    </source>
</evidence>
<dbReference type="AlphaFoldDB" id="A0A7C1FHF3"/>
<sequence>MAALSTAFALKLMRAGASAANLTWPLNGRVFRERLEIDLNCSLWASKTPGYRPRPVLKGAIDADLAIIGGGFTGVSTAYYVSRRFPEQRIVLLEAAVLANGASGRNGGMMLNWVNGFEDAPPELAARIYQTTCAGIDALCGLIEQHQLPVDYRRDGVVSIYTSPKRAEAARAEVEAQNAVGIPMRFLDASELRSYLCIEQGYGAVLDPNAGQINGVQLVRGLASVAEAQGVQIYEGTPVMRVEEGRRITLTTLEGSVRANAIVLATNGYTGALGYFRDALFPLHSHVFATAALSAEVRERLGWRNLAGFSDDLDRISYGSMTRDGHLIFGGGGNHAYSYLFNNRTIFPGGAAAARRAHARMERTLYRYFPSSSPLPIAYRWVGTLGVTFDRRPLIGVRGEHRNVYYALGYSGHGVTLANLAGEILCDLYSGDDSRWRDLPFVQCDYPRIPPEPFRWLGYHIFTRLTGKSPRI</sequence>
<dbReference type="GO" id="GO:0005737">
    <property type="term" value="C:cytoplasm"/>
    <property type="evidence" value="ECO:0007669"/>
    <property type="project" value="TreeGrafter"/>
</dbReference>
<organism evidence="3">
    <name type="scientific">Caldilinea aerophila</name>
    <dbReference type="NCBI Taxonomy" id="133453"/>
    <lineage>
        <taxon>Bacteria</taxon>
        <taxon>Bacillati</taxon>
        <taxon>Chloroflexota</taxon>
        <taxon>Caldilineae</taxon>
        <taxon>Caldilineales</taxon>
        <taxon>Caldilineaceae</taxon>
        <taxon>Caldilinea</taxon>
    </lineage>
</organism>
<dbReference type="Pfam" id="PF01266">
    <property type="entry name" value="DAO"/>
    <property type="match status" value="1"/>
</dbReference>
<dbReference type="InterPro" id="IPR006076">
    <property type="entry name" value="FAD-dep_OxRdtase"/>
</dbReference>
<dbReference type="EMBL" id="DSMG01000160">
    <property type="protein sequence ID" value="HDX32819.1"/>
    <property type="molecule type" value="Genomic_DNA"/>
</dbReference>
<protein>
    <submittedName>
        <fullName evidence="3">FAD-dependent oxidoreductase</fullName>
    </submittedName>
</protein>
<dbReference type="SUPFAM" id="SSF51905">
    <property type="entry name" value="FAD/NAD(P)-binding domain"/>
    <property type="match status" value="1"/>
</dbReference>
<feature type="domain" description="FAD dependent oxidoreductase" evidence="2">
    <location>
        <begin position="64"/>
        <end position="428"/>
    </location>
</feature>
<proteinExistence type="predicted"/>
<dbReference type="Gene3D" id="3.30.9.10">
    <property type="entry name" value="D-Amino Acid Oxidase, subunit A, domain 2"/>
    <property type="match status" value="1"/>
</dbReference>
<comment type="caution">
    <text evidence="3">The sequence shown here is derived from an EMBL/GenBank/DDBJ whole genome shotgun (WGS) entry which is preliminary data.</text>
</comment>
<dbReference type="Gene3D" id="3.50.50.60">
    <property type="entry name" value="FAD/NAD(P)-binding domain"/>
    <property type="match status" value="1"/>
</dbReference>
<dbReference type="PANTHER" id="PTHR13847">
    <property type="entry name" value="SARCOSINE DEHYDROGENASE-RELATED"/>
    <property type="match status" value="1"/>
</dbReference>
<reference evidence="3" key="1">
    <citation type="journal article" date="2020" name="mSystems">
        <title>Genome- and Community-Level Interaction Insights into Carbon Utilization and Element Cycling Functions of Hydrothermarchaeota in Hydrothermal Sediment.</title>
        <authorList>
            <person name="Zhou Z."/>
            <person name="Liu Y."/>
            <person name="Xu W."/>
            <person name="Pan J."/>
            <person name="Luo Z.H."/>
            <person name="Li M."/>
        </authorList>
    </citation>
    <scope>NUCLEOTIDE SEQUENCE [LARGE SCALE GENOMIC DNA]</scope>
    <source>
        <strain evidence="3">SpSt-289</strain>
    </source>
</reference>
<feature type="signal peptide" evidence="1">
    <location>
        <begin position="1"/>
        <end position="19"/>
    </location>
</feature>
<name>A0A7C1FHF3_9CHLR</name>
<dbReference type="PANTHER" id="PTHR13847:SF281">
    <property type="entry name" value="FAD DEPENDENT OXIDOREDUCTASE DOMAIN-CONTAINING PROTEIN"/>
    <property type="match status" value="1"/>
</dbReference>
<dbReference type="InterPro" id="IPR036188">
    <property type="entry name" value="FAD/NAD-bd_sf"/>
</dbReference>
<evidence type="ECO:0000313" key="3">
    <source>
        <dbReference type="EMBL" id="HDX32819.1"/>
    </source>
</evidence>
<keyword evidence="1" id="KW-0732">Signal</keyword>
<evidence type="ECO:0000259" key="2">
    <source>
        <dbReference type="Pfam" id="PF01266"/>
    </source>
</evidence>
<accession>A0A7C1FHF3</accession>